<protein>
    <submittedName>
        <fullName evidence="2">Uncharacterized protein</fullName>
    </submittedName>
</protein>
<proteinExistence type="predicted"/>
<name>A0AAP0I0H6_9MAGN</name>
<evidence type="ECO:0000256" key="1">
    <source>
        <dbReference type="SAM" id="SignalP"/>
    </source>
</evidence>
<organism evidence="2 3">
    <name type="scientific">Stephania japonica</name>
    <dbReference type="NCBI Taxonomy" id="461633"/>
    <lineage>
        <taxon>Eukaryota</taxon>
        <taxon>Viridiplantae</taxon>
        <taxon>Streptophyta</taxon>
        <taxon>Embryophyta</taxon>
        <taxon>Tracheophyta</taxon>
        <taxon>Spermatophyta</taxon>
        <taxon>Magnoliopsida</taxon>
        <taxon>Ranunculales</taxon>
        <taxon>Menispermaceae</taxon>
        <taxon>Menispermoideae</taxon>
        <taxon>Cissampelideae</taxon>
        <taxon>Stephania</taxon>
    </lineage>
</organism>
<comment type="caution">
    <text evidence="2">The sequence shown here is derived from an EMBL/GenBank/DDBJ whole genome shotgun (WGS) entry which is preliminary data.</text>
</comment>
<reference evidence="2 3" key="1">
    <citation type="submission" date="2024-01" db="EMBL/GenBank/DDBJ databases">
        <title>Genome assemblies of Stephania.</title>
        <authorList>
            <person name="Yang L."/>
        </authorList>
    </citation>
    <scope>NUCLEOTIDE SEQUENCE [LARGE SCALE GENOMIC DNA]</scope>
    <source>
        <strain evidence="2">QJT</strain>
        <tissue evidence="2">Leaf</tissue>
    </source>
</reference>
<feature type="chain" id="PRO_5042862877" evidence="1">
    <location>
        <begin position="20"/>
        <end position="205"/>
    </location>
</feature>
<dbReference type="Proteomes" id="UP001417504">
    <property type="component" value="Unassembled WGS sequence"/>
</dbReference>
<sequence length="205" mass="23306">MKSLHAVLFTLHVLARIYAIACAAVEMWQQSNPSPARHNTTSSPMKSRYVSFSPLPSNQLQTRDDSLISSAQQALSILRMRTQKLGILSSNFLSSHSHSLQFFFQARSDIFTVAVEKSLCRIVFEVDFGTFSIVHTRYSSRIVPPFGPRRGLGRCEDRNRGRREDQNRNVVEGDVKIVVEGYVSVVCYVFQLYDRCEEECNLGFC</sequence>
<gene>
    <name evidence="2" type="ORF">Sjap_020514</name>
</gene>
<keyword evidence="1" id="KW-0732">Signal</keyword>
<keyword evidence="3" id="KW-1185">Reference proteome</keyword>
<evidence type="ECO:0000313" key="2">
    <source>
        <dbReference type="EMBL" id="KAK9103260.1"/>
    </source>
</evidence>
<accession>A0AAP0I0H6</accession>
<evidence type="ECO:0000313" key="3">
    <source>
        <dbReference type="Proteomes" id="UP001417504"/>
    </source>
</evidence>
<dbReference type="EMBL" id="JBBNAE010000008">
    <property type="protein sequence ID" value="KAK9103260.1"/>
    <property type="molecule type" value="Genomic_DNA"/>
</dbReference>
<dbReference type="AlphaFoldDB" id="A0AAP0I0H6"/>
<feature type="signal peptide" evidence="1">
    <location>
        <begin position="1"/>
        <end position="19"/>
    </location>
</feature>